<dbReference type="PROSITE" id="PS51257">
    <property type="entry name" value="PROKAR_LIPOPROTEIN"/>
    <property type="match status" value="1"/>
</dbReference>
<keyword evidence="1" id="KW-1133">Transmembrane helix</keyword>
<keyword evidence="1" id="KW-0472">Membrane</keyword>
<reference evidence="2 3" key="1">
    <citation type="submission" date="2019-12" db="EMBL/GenBank/DDBJ databases">
        <title>Novel species isolated from a subtropical stream in China.</title>
        <authorList>
            <person name="Lu H."/>
        </authorList>
    </citation>
    <scope>NUCLEOTIDE SEQUENCE [LARGE SCALE GENOMIC DNA]</scope>
    <source>
        <strain evidence="2 3">FT55W</strain>
    </source>
</reference>
<gene>
    <name evidence="2" type="ORF">GTP45_03885</name>
</gene>
<feature type="transmembrane region" description="Helical" evidence="1">
    <location>
        <begin position="140"/>
        <end position="163"/>
    </location>
</feature>
<dbReference type="NCBIfam" id="NF041043">
    <property type="entry name" value="BPSS1780_fam"/>
    <property type="match status" value="1"/>
</dbReference>
<dbReference type="AlphaFoldDB" id="A0A7X4KB70"/>
<evidence type="ECO:0000256" key="1">
    <source>
        <dbReference type="SAM" id="Phobius"/>
    </source>
</evidence>
<keyword evidence="1" id="KW-0812">Transmembrane</keyword>
<keyword evidence="3" id="KW-1185">Reference proteome</keyword>
<dbReference type="Proteomes" id="UP000450012">
    <property type="component" value="Unassembled WGS sequence"/>
</dbReference>
<evidence type="ECO:0000313" key="2">
    <source>
        <dbReference type="EMBL" id="MYM65978.1"/>
    </source>
</evidence>
<evidence type="ECO:0008006" key="4">
    <source>
        <dbReference type="Google" id="ProtNLM"/>
    </source>
</evidence>
<comment type="caution">
    <text evidence="2">The sequence shown here is derived from an EMBL/GenBank/DDBJ whole genome shotgun (WGS) entry which is preliminary data.</text>
</comment>
<feature type="transmembrane region" description="Helical" evidence="1">
    <location>
        <begin position="184"/>
        <end position="208"/>
    </location>
</feature>
<dbReference type="InterPro" id="IPR047798">
    <property type="entry name" value="BPSS1780-like"/>
</dbReference>
<accession>A0A7X4KB70</accession>
<feature type="transmembrane region" description="Helical" evidence="1">
    <location>
        <begin position="26"/>
        <end position="47"/>
    </location>
</feature>
<protein>
    <recommendedName>
        <fullName evidence="4">DUF2189 domain-containing protein</fullName>
    </recommendedName>
</protein>
<dbReference type="RefSeq" id="WP_161012540.1">
    <property type="nucleotide sequence ID" value="NZ_WWCK01000001.1"/>
</dbReference>
<dbReference type="EMBL" id="WWCK01000001">
    <property type="protein sequence ID" value="MYM65978.1"/>
    <property type="molecule type" value="Genomic_DNA"/>
</dbReference>
<proteinExistence type="predicted"/>
<sequence>MEKLPARVGWHWVKQGFAVFRKQPGALMAILFSCMFVSLLSTILPVVGVLLPALLAPMFSIALLQGCADIDNGKRAMPNLLVAGFKSPMSKQLLLLGVVYVAVVGVAFLALQLLGADAIAQINENPGKLDPKMVSGLQGAAFTASLIYMGGWMLTCLAAPLIYWQKMALGKALFFSVVTVVREIKAFAVMMVSLYALCQLMGVIPLLLFGSPQLAFAAIFSIILMLIVVMHCSLYAAYRQIFGPPQTAAPATVDLNKL</sequence>
<feature type="transmembrane region" description="Helical" evidence="1">
    <location>
        <begin position="93"/>
        <end position="120"/>
    </location>
</feature>
<evidence type="ECO:0000313" key="3">
    <source>
        <dbReference type="Proteomes" id="UP000450012"/>
    </source>
</evidence>
<feature type="transmembrane region" description="Helical" evidence="1">
    <location>
        <begin position="214"/>
        <end position="238"/>
    </location>
</feature>
<organism evidence="2 3">
    <name type="scientific">Duganella rivi</name>
    <dbReference type="NCBI Taxonomy" id="2666083"/>
    <lineage>
        <taxon>Bacteria</taxon>
        <taxon>Pseudomonadati</taxon>
        <taxon>Pseudomonadota</taxon>
        <taxon>Betaproteobacteria</taxon>
        <taxon>Burkholderiales</taxon>
        <taxon>Oxalobacteraceae</taxon>
        <taxon>Telluria group</taxon>
        <taxon>Duganella</taxon>
    </lineage>
</organism>
<name>A0A7X4KB70_9BURK</name>